<feature type="region of interest" description="Disordered" evidence="1">
    <location>
        <begin position="109"/>
        <end position="152"/>
    </location>
</feature>
<feature type="compositionally biased region" description="Basic and acidic residues" evidence="1">
    <location>
        <begin position="111"/>
        <end position="127"/>
    </location>
</feature>
<feature type="region of interest" description="Disordered" evidence="1">
    <location>
        <begin position="168"/>
        <end position="256"/>
    </location>
</feature>
<name>A0A5M9MG49_9EURO</name>
<feature type="region of interest" description="Disordered" evidence="1">
    <location>
        <begin position="20"/>
        <end position="42"/>
    </location>
</feature>
<organism evidence="2 3">
    <name type="scientific">Aspergillus tanneri</name>
    <dbReference type="NCBI Taxonomy" id="1220188"/>
    <lineage>
        <taxon>Eukaryota</taxon>
        <taxon>Fungi</taxon>
        <taxon>Dikarya</taxon>
        <taxon>Ascomycota</taxon>
        <taxon>Pezizomycotina</taxon>
        <taxon>Eurotiomycetes</taxon>
        <taxon>Eurotiomycetidae</taxon>
        <taxon>Eurotiales</taxon>
        <taxon>Aspergillaceae</taxon>
        <taxon>Aspergillus</taxon>
        <taxon>Aspergillus subgen. Circumdati</taxon>
    </lineage>
</organism>
<sequence length="404" mass="45093">MAENSQVACETDLDMHLDRGLQTGGVTDVPQRQRTSLTTVTSEPALIQTSASDSHKNASETAVQQHILQGQPDKCVRLSVEAVHDSTPKYTPAEAELDFASRSVVTIDSPGLHRDRAPSLEAGDKTGKNATPPEIPRSTSDTHAFPPPSTKCKVQQARAVGFCFSGHSSRRSDRLAASNTTNLSSRARRRGYRDSSDIDDDNSAPTAHHLKDYSQLASASSHKVGERPRKSLRHALRPKKATETSSGATTSTVRDARVRSKNHQMEVLLSLRVRPKRSSVAEESYESKPTVLDMLISSHSFEMLFTAHLYHHLLRCLLISRYALTVTLRIRLYDKWRALGVINILRLQRMKIRSQPVARQSRIKPCNLCMIGENQQKSRKGLPWSTEEVDLLLKLKPLRNDLQR</sequence>
<proteinExistence type="predicted"/>
<reference evidence="2 3" key="1">
    <citation type="submission" date="2019-08" db="EMBL/GenBank/DDBJ databases">
        <title>The genome sequence of a newly discovered highly antifungal drug resistant Aspergillus species, Aspergillus tanneri NIH 1004.</title>
        <authorList>
            <person name="Mounaud S."/>
            <person name="Singh I."/>
            <person name="Joardar V."/>
            <person name="Pakala S."/>
            <person name="Pakala S."/>
            <person name="Venepally P."/>
            <person name="Chung J.K."/>
            <person name="Losada L."/>
            <person name="Nierman W.C."/>
        </authorList>
    </citation>
    <scope>NUCLEOTIDE SEQUENCE [LARGE SCALE GENOMIC DNA]</scope>
    <source>
        <strain evidence="2 3">NIH1004</strain>
    </source>
</reference>
<feature type="compositionally biased region" description="Basic residues" evidence="1">
    <location>
        <begin position="230"/>
        <end position="239"/>
    </location>
</feature>
<dbReference type="VEuPathDB" id="FungiDB:EYZ11_013453"/>
<dbReference type="OrthoDB" id="4501389at2759"/>
<feature type="compositionally biased region" description="Low complexity" evidence="1">
    <location>
        <begin position="243"/>
        <end position="252"/>
    </location>
</feature>
<dbReference type="Proteomes" id="UP000324241">
    <property type="component" value="Unassembled WGS sequence"/>
</dbReference>
<evidence type="ECO:0000313" key="2">
    <source>
        <dbReference type="EMBL" id="KAA8644440.1"/>
    </source>
</evidence>
<feature type="compositionally biased region" description="Polar residues" evidence="1">
    <location>
        <begin position="30"/>
        <end position="42"/>
    </location>
</feature>
<accession>A0A5M9MG49</accession>
<dbReference type="GeneID" id="54331346"/>
<dbReference type="AlphaFoldDB" id="A0A5M9MG49"/>
<dbReference type="RefSeq" id="XP_033423801.1">
    <property type="nucleotide sequence ID" value="XM_033573249.1"/>
</dbReference>
<comment type="caution">
    <text evidence="2">The sequence shown here is derived from an EMBL/GenBank/DDBJ whole genome shotgun (WGS) entry which is preliminary data.</text>
</comment>
<evidence type="ECO:0000256" key="1">
    <source>
        <dbReference type="SAM" id="MobiDB-lite"/>
    </source>
</evidence>
<gene>
    <name evidence="2" type="ORF">ATNIH1004_008644</name>
</gene>
<evidence type="ECO:0000313" key="3">
    <source>
        <dbReference type="Proteomes" id="UP000324241"/>
    </source>
</evidence>
<dbReference type="EMBL" id="QUQM01000006">
    <property type="protein sequence ID" value="KAA8644440.1"/>
    <property type="molecule type" value="Genomic_DNA"/>
</dbReference>
<protein>
    <submittedName>
        <fullName evidence="2">Uncharacterized protein</fullName>
    </submittedName>
</protein>